<feature type="compositionally biased region" description="Low complexity" evidence="2">
    <location>
        <begin position="66"/>
        <end position="78"/>
    </location>
</feature>
<feature type="region of interest" description="Disordered" evidence="2">
    <location>
        <begin position="608"/>
        <end position="638"/>
    </location>
</feature>
<feature type="region of interest" description="Disordered" evidence="2">
    <location>
        <begin position="666"/>
        <end position="734"/>
    </location>
</feature>
<name>A0A814RYD8_9BILA</name>
<feature type="compositionally biased region" description="Polar residues" evidence="2">
    <location>
        <begin position="964"/>
        <end position="975"/>
    </location>
</feature>
<sequence length="1217" mass="137349">MRSSSSFFQKNQNNSSSSSLENDSTSDQSDDDDDEDDNHRINFERHRTRTIQNDNNMLECPSDYGDSCSQSDDSNNNNNDDDDDEKENDLFTSSTNTRSSFLTRQVTLYEEDWPRRHSLTENNLRKPIYRGENSLLETEQDKGLFLDSNQHRLFPPERNKLVGSLNTKHQSRNTHISLSSDFKASTQQLHSLSELDSMQKTTTTSSSSQAKSSNSTISPLRTPKANEDQRRPISKIPVRTNSSSQSRSRSPAAITNRHVQSPVAPSKIPVPVPAATSSKGAFRFFTANDRASSSSSSLLQMSSIKDSKQQPPSQTNKKTSPFTPITQPKAVSLPKKISSSAGHTPAIHQRPTQLPSSDDDDSETNHLPEADLKLKLKEQKRHGKQTGELLNKLHENYEELLEKYAQAENTIDQLRFQPKLLGDNTPPISSAEGTVHFIQQPKVQMTDLRSNGIYHSINSTPFSSVRQVHSITSATTTTTTRSMEKSASPSGTVESVFFDESPPRKIIVQELTTPETVRLDLLIQTKTLAEKMKSFITLMDANQLSLAEQKQVYENIKEDYEKLLKAYDVSKNSNDLTDIDFDADLNNELETMKQLLKEIVKRITDNLLGKSNNGSENGHLTREGSQLSQSSHRSSICNHGDLMNQYQKIMNAVNADTVEQNPAFKSLDTGLETGSRQLKKSYSRDSTQSDISNRDPPTTKNKQPCVYVSGNSDDDQQQISDSTPVPLSKGTGSASFSVDRMQLTSTKQYQQVDEEQAHIHGIPTAATTITKKKKYPTKQIFQEYDNLENITQSKRNNKTQQKKLVHTYQNDKELTPSSVSIPRVGTRCSASSMRTRNSDYDSGIGTNNTTKLSRDSKLNTSTMDESHYQSLDEERRRYSDEEQQSISNLSSPRSSGSGAASPGSPYSKYTKKFDRPLSSKQLDDNRRRKPSGHSDAYPSDLEAPSTGSFDIHPQSASSKKRSYYNLSPQRPTTQRSHSKATSHRSLSNDSIDFDSYKTRPYRPQTAPQISSKLEAYHKMSRKYRSGFIQQNSLSSRNRETMYKSSFYVDQAHTHRKSQEKLNQNAREYNKQTQPANKLYLDPQTGVIYRYIEEKTKPATVTYYRPTSQTKSAQNLYKCDECGSVTSYFHRHHIDSNLRRVTSDIDDPGYESGNRKLKRHRKFIDNLASSDSDSDDKVTHTDLNGLSEAFERARKVQERSQNLSKHISRQLKLVLSTI</sequence>
<dbReference type="Proteomes" id="UP000663834">
    <property type="component" value="Unassembled WGS sequence"/>
</dbReference>
<feature type="compositionally biased region" description="Low complexity" evidence="2">
    <location>
        <begin position="292"/>
        <end position="303"/>
    </location>
</feature>
<evidence type="ECO:0000256" key="2">
    <source>
        <dbReference type="SAM" id="MobiDB-lite"/>
    </source>
</evidence>
<keyword evidence="1" id="KW-0175">Coiled coil</keyword>
<evidence type="ECO:0000313" key="3">
    <source>
        <dbReference type="EMBL" id="CAF1140376.1"/>
    </source>
</evidence>
<feature type="compositionally biased region" description="Polar residues" evidence="2">
    <location>
        <begin position="309"/>
        <end position="326"/>
    </location>
</feature>
<feature type="compositionally biased region" description="Basic and acidic residues" evidence="2">
    <location>
        <begin position="911"/>
        <end position="926"/>
    </location>
</feature>
<organism evidence="3 5">
    <name type="scientific">Rotaria magnacalcarata</name>
    <dbReference type="NCBI Taxonomy" id="392030"/>
    <lineage>
        <taxon>Eukaryota</taxon>
        <taxon>Metazoa</taxon>
        <taxon>Spiralia</taxon>
        <taxon>Gnathifera</taxon>
        <taxon>Rotifera</taxon>
        <taxon>Eurotatoria</taxon>
        <taxon>Bdelloidea</taxon>
        <taxon>Philodinida</taxon>
        <taxon>Philodinidae</taxon>
        <taxon>Rotaria</taxon>
    </lineage>
</organism>
<feature type="region of interest" description="Disordered" evidence="2">
    <location>
        <begin position="1"/>
        <end position="97"/>
    </location>
</feature>
<gene>
    <name evidence="3" type="ORF">CJN711_LOCUS9012</name>
    <name evidence="4" type="ORF">KQP761_LOCUS37283</name>
</gene>
<feature type="compositionally biased region" description="Basic and acidic residues" evidence="2">
    <location>
        <begin position="864"/>
        <end position="880"/>
    </location>
</feature>
<feature type="region of interest" description="Disordered" evidence="2">
    <location>
        <begin position="811"/>
        <end position="1005"/>
    </location>
</feature>
<evidence type="ECO:0000256" key="1">
    <source>
        <dbReference type="SAM" id="Coils"/>
    </source>
</evidence>
<dbReference type="EMBL" id="CAJNOW010021122">
    <property type="protein sequence ID" value="CAF1682885.1"/>
    <property type="molecule type" value="Genomic_DNA"/>
</dbReference>
<evidence type="ECO:0000313" key="5">
    <source>
        <dbReference type="Proteomes" id="UP000663855"/>
    </source>
</evidence>
<reference evidence="3" key="1">
    <citation type="submission" date="2021-02" db="EMBL/GenBank/DDBJ databases">
        <authorList>
            <person name="Nowell W R."/>
        </authorList>
    </citation>
    <scope>NUCLEOTIDE SEQUENCE</scope>
</reference>
<dbReference type="OrthoDB" id="10035553at2759"/>
<dbReference type="AlphaFoldDB" id="A0A814RYD8"/>
<feature type="region of interest" description="Disordered" evidence="2">
    <location>
        <begin position="290"/>
        <end position="366"/>
    </location>
</feature>
<feature type="compositionally biased region" description="Low complexity" evidence="2">
    <location>
        <begin position="625"/>
        <end position="635"/>
    </location>
</feature>
<feature type="compositionally biased region" description="Low complexity" evidence="2">
    <location>
        <begin position="885"/>
        <end position="907"/>
    </location>
</feature>
<feature type="coiled-coil region" evidence="1">
    <location>
        <begin position="390"/>
        <end position="417"/>
    </location>
</feature>
<comment type="caution">
    <text evidence="3">The sequence shown here is derived from an EMBL/GenBank/DDBJ whole genome shotgun (WGS) entry which is preliminary data.</text>
</comment>
<evidence type="ECO:0000313" key="4">
    <source>
        <dbReference type="EMBL" id="CAF1682885.1"/>
    </source>
</evidence>
<protein>
    <submittedName>
        <fullName evidence="3">Uncharacterized protein</fullName>
    </submittedName>
</protein>
<feature type="region of interest" description="Disordered" evidence="2">
    <location>
        <begin position="197"/>
        <end position="271"/>
    </location>
</feature>
<feature type="compositionally biased region" description="Polar residues" evidence="2">
    <location>
        <begin position="609"/>
        <end position="618"/>
    </location>
</feature>
<dbReference type="Proteomes" id="UP000663855">
    <property type="component" value="Unassembled WGS sequence"/>
</dbReference>
<proteinExistence type="predicted"/>
<feature type="coiled-coil region" evidence="1">
    <location>
        <begin position="546"/>
        <end position="606"/>
    </location>
</feature>
<dbReference type="EMBL" id="CAJNOV010003408">
    <property type="protein sequence ID" value="CAF1140376.1"/>
    <property type="molecule type" value="Genomic_DNA"/>
</dbReference>
<accession>A0A814RYD8</accession>
<feature type="compositionally biased region" description="Low complexity" evidence="2">
    <location>
        <begin position="1"/>
        <end position="27"/>
    </location>
</feature>
<feature type="compositionally biased region" description="Low complexity" evidence="2">
    <location>
        <begin position="198"/>
        <end position="218"/>
    </location>
</feature>
<feature type="compositionally biased region" description="Polar residues" evidence="2">
    <location>
        <begin position="684"/>
        <end position="702"/>
    </location>
</feature>
<feature type="region of interest" description="Disordered" evidence="2">
    <location>
        <begin position="475"/>
        <end position="495"/>
    </location>
</feature>